<comment type="caution">
    <text evidence="1">The sequence shown here is derived from an EMBL/GenBank/DDBJ whole genome shotgun (WGS) entry which is preliminary data.</text>
</comment>
<name>A0A2R7Z1D1_9ACTN</name>
<sequence>MSNSPMNKRLSSSPFKPKPEPVIEVFAVGERVTHDLHGLGRVIGVEENAVAVDFGTRSVRVPSPYTKMHRL</sequence>
<reference evidence="1 2" key="1">
    <citation type="submission" date="2018-03" db="EMBL/GenBank/DDBJ databases">
        <authorList>
            <person name="Keele B.F."/>
        </authorList>
    </citation>
    <scope>NUCLEOTIDE SEQUENCE [LARGE SCALE GENOMIC DNA]</scope>
    <source>
        <strain evidence="1 2">IB-3</strain>
    </source>
</reference>
<proteinExistence type="predicted"/>
<evidence type="ECO:0000313" key="2">
    <source>
        <dbReference type="Proteomes" id="UP000244867"/>
    </source>
</evidence>
<gene>
    <name evidence="1" type="ORF">C7S10_01430</name>
</gene>
<evidence type="ECO:0000313" key="1">
    <source>
        <dbReference type="EMBL" id="PUA82441.1"/>
    </source>
</evidence>
<dbReference type="AlphaFoldDB" id="A0A2R7Z1D1"/>
<dbReference type="OrthoDB" id="4868979at2"/>
<keyword evidence="2" id="KW-1185">Reference proteome</keyword>
<organism evidence="1 2">
    <name type="scientific">Nocardioides currus</name>
    <dbReference type="NCBI Taxonomy" id="2133958"/>
    <lineage>
        <taxon>Bacteria</taxon>
        <taxon>Bacillati</taxon>
        <taxon>Actinomycetota</taxon>
        <taxon>Actinomycetes</taxon>
        <taxon>Propionibacteriales</taxon>
        <taxon>Nocardioidaceae</taxon>
        <taxon>Nocardioides</taxon>
    </lineage>
</organism>
<dbReference type="RefSeq" id="WP_108342628.1">
    <property type="nucleotide sequence ID" value="NZ_PYXZ01000001.1"/>
</dbReference>
<accession>A0A2R7Z1D1</accession>
<protein>
    <submittedName>
        <fullName evidence="1">Uncharacterized protein</fullName>
    </submittedName>
</protein>
<dbReference type="EMBL" id="PYXZ01000001">
    <property type="protein sequence ID" value="PUA82441.1"/>
    <property type="molecule type" value="Genomic_DNA"/>
</dbReference>
<dbReference type="Proteomes" id="UP000244867">
    <property type="component" value="Unassembled WGS sequence"/>
</dbReference>